<comment type="caution">
    <text evidence="1">The sequence shown here is derived from an EMBL/GenBank/DDBJ whole genome shotgun (WGS) entry which is preliminary data.</text>
</comment>
<keyword evidence="2" id="KW-1185">Reference proteome</keyword>
<evidence type="ECO:0000313" key="2">
    <source>
        <dbReference type="Proteomes" id="UP001163046"/>
    </source>
</evidence>
<gene>
    <name evidence="1" type="ORF">OS493_017680</name>
</gene>
<reference evidence="1" key="1">
    <citation type="submission" date="2023-01" db="EMBL/GenBank/DDBJ databases">
        <title>Genome assembly of the deep-sea coral Lophelia pertusa.</title>
        <authorList>
            <person name="Herrera S."/>
            <person name="Cordes E."/>
        </authorList>
    </citation>
    <scope>NUCLEOTIDE SEQUENCE</scope>
    <source>
        <strain evidence="1">USNM1676648</strain>
        <tissue evidence="1">Polyp</tissue>
    </source>
</reference>
<proteinExistence type="predicted"/>
<sequence length="75" mass="8344">MEADVRTLESILQIGKDDFCFPSLAFGSEMKLKTPREQLVHSQPVMQCTFFADSGNVLVDFLFPGVTSNLDFVAL</sequence>
<protein>
    <submittedName>
        <fullName evidence="1">Uncharacterized protein</fullName>
    </submittedName>
</protein>
<dbReference type="EMBL" id="MU826359">
    <property type="protein sequence ID" value="KAJ7379181.1"/>
    <property type="molecule type" value="Genomic_DNA"/>
</dbReference>
<accession>A0A9X0CXI0</accession>
<organism evidence="1 2">
    <name type="scientific">Desmophyllum pertusum</name>
    <dbReference type="NCBI Taxonomy" id="174260"/>
    <lineage>
        <taxon>Eukaryota</taxon>
        <taxon>Metazoa</taxon>
        <taxon>Cnidaria</taxon>
        <taxon>Anthozoa</taxon>
        <taxon>Hexacorallia</taxon>
        <taxon>Scleractinia</taxon>
        <taxon>Caryophylliina</taxon>
        <taxon>Caryophylliidae</taxon>
        <taxon>Desmophyllum</taxon>
    </lineage>
</organism>
<dbReference type="Proteomes" id="UP001163046">
    <property type="component" value="Unassembled WGS sequence"/>
</dbReference>
<dbReference type="AlphaFoldDB" id="A0A9X0CXI0"/>
<evidence type="ECO:0000313" key="1">
    <source>
        <dbReference type="EMBL" id="KAJ7379181.1"/>
    </source>
</evidence>
<name>A0A9X0CXI0_9CNID</name>